<proteinExistence type="predicted"/>
<protein>
    <submittedName>
        <fullName evidence="1">Uncharacterized protein</fullName>
    </submittedName>
</protein>
<dbReference type="EMBL" id="BPLQ01008891">
    <property type="protein sequence ID" value="GIY40157.1"/>
    <property type="molecule type" value="Genomic_DNA"/>
</dbReference>
<keyword evidence="2" id="KW-1185">Reference proteome</keyword>
<evidence type="ECO:0000313" key="1">
    <source>
        <dbReference type="EMBL" id="GIY40157.1"/>
    </source>
</evidence>
<organism evidence="1 2">
    <name type="scientific">Caerostris darwini</name>
    <dbReference type="NCBI Taxonomy" id="1538125"/>
    <lineage>
        <taxon>Eukaryota</taxon>
        <taxon>Metazoa</taxon>
        <taxon>Ecdysozoa</taxon>
        <taxon>Arthropoda</taxon>
        <taxon>Chelicerata</taxon>
        <taxon>Arachnida</taxon>
        <taxon>Araneae</taxon>
        <taxon>Araneomorphae</taxon>
        <taxon>Entelegynae</taxon>
        <taxon>Araneoidea</taxon>
        <taxon>Araneidae</taxon>
        <taxon>Caerostris</taxon>
    </lineage>
</organism>
<evidence type="ECO:0000313" key="2">
    <source>
        <dbReference type="Proteomes" id="UP001054837"/>
    </source>
</evidence>
<sequence>MTVACPPPQGVVLAVLLRVISMHTFPRSRNSFLLPIRDSKHTFMGAPLFMGNEFRLPTGFSIPMHRSHLSEYLVLPSGPLKETAFPFTPTTPFSNIAQNPAPGLFSSSDVKNSLPRVRNGERNRISIHLYHPFSNIAQNPARGLFSSSAEVKNSFPRVRIGESIFISQAVNNISGYVDAFLDRPYNNQKDLYQYFLLHMKSSGEMELFV</sequence>
<reference evidence="1 2" key="1">
    <citation type="submission" date="2021-06" db="EMBL/GenBank/DDBJ databases">
        <title>Caerostris darwini draft genome.</title>
        <authorList>
            <person name="Kono N."/>
            <person name="Arakawa K."/>
        </authorList>
    </citation>
    <scope>NUCLEOTIDE SEQUENCE [LARGE SCALE GENOMIC DNA]</scope>
</reference>
<name>A0AAV4T5H9_9ARAC</name>
<accession>A0AAV4T5H9</accession>
<dbReference type="AlphaFoldDB" id="A0AAV4T5H9"/>
<comment type="caution">
    <text evidence="1">The sequence shown here is derived from an EMBL/GenBank/DDBJ whole genome shotgun (WGS) entry which is preliminary data.</text>
</comment>
<gene>
    <name evidence="1" type="ORF">CDAR_424161</name>
</gene>
<dbReference type="Proteomes" id="UP001054837">
    <property type="component" value="Unassembled WGS sequence"/>
</dbReference>